<feature type="chain" id="PRO_5043710272" evidence="1">
    <location>
        <begin position="22"/>
        <end position="356"/>
    </location>
</feature>
<keyword evidence="3" id="KW-1185">Reference proteome</keyword>
<sequence length="356" mass="40338">MKVVEWWCVMWLLCYLPHTEATVQTVQEVTHKEEIEIILEDIEEVIAEEEQETEDSVVDDILLDDVQEPGDHCLRYSPKEVFHTHLHPTLIAILDELSLFVESVLSRMESSLRTLLPHVDQSPVGKMKIEEVFGESRHFMLGTMKDVYQEIIGAWRNLIHTHATPSHIHAHATPSHIHAHATPSHILTALHRVREAQQEGEQRLVMGLGELFIILKAVVLNSIYVIQSSVKVKNDTQNVNDTTAVLNTTIPEVSPNFLGSLMVRMMTHGRDSSGYQKILRHPLRSITTFVAQMYSSLATLVENGGGEGEMEDYWRSTLVTVHHHMKQSLALGEISEATFSNEEQLADLVLQMMASY</sequence>
<accession>A0AAW0WZU9</accession>
<evidence type="ECO:0000313" key="3">
    <source>
        <dbReference type="Proteomes" id="UP001445076"/>
    </source>
</evidence>
<evidence type="ECO:0000313" key="2">
    <source>
        <dbReference type="EMBL" id="KAK8733554.1"/>
    </source>
</evidence>
<comment type="caution">
    <text evidence="2">The sequence shown here is derived from an EMBL/GenBank/DDBJ whole genome shotgun (WGS) entry which is preliminary data.</text>
</comment>
<keyword evidence="1" id="KW-0732">Signal</keyword>
<gene>
    <name evidence="2" type="ORF">OTU49_006356</name>
</gene>
<dbReference type="EMBL" id="JARKIK010000053">
    <property type="protein sequence ID" value="KAK8733554.1"/>
    <property type="molecule type" value="Genomic_DNA"/>
</dbReference>
<feature type="signal peptide" evidence="1">
    <location>
        <begin position="1"/>
        <end position="21"/>
    </location>
</feature>
<name>A0AAW0WZU9_CHEQU</name>
<dbReference type="AlphaFoldDB" id="A0AAW0WZU9"/>
<dbReference type="Proteomes" id="UP001445076">
    <property type="component" value="Unassembled WGS sequence"/>
</dbReference>
<proteinExistence type="predicted"/>
<protein>
    <submittedName>
        <fullName evidence="2">Uncharacterized protein</fullName>
    </submittedName>
</protein>
<organism evidence="2 3">
    <name type="scientific">Cherax quadricarinatus</name>
    <name type="common">Australian red claw crayfish</name>
    <dbReference type="NCBI Taxonomy" id="27406"/>
    <lineage>
        <taxon>Eukaryota</taxon>
        <taxon>Metazoa</taxon>
        <taxon>Ecdysozoa</taxon>
        <taxon>Arthropoda</taxon>
        <taxon>Crustacea</taxon>
        <taxon>Multicrustacea</taxon>
        <taxon>Malacostraca</taxon>
        <taxon>Eumalacostraca</taxon>
        <taxon>Eucarida</taxon>
        <taxon>Decapoda</taxon>
        <taxon>Pleocyemata</taxon>
        <taxon>Astacidea</taxon>
        <taxon>Parastacoidea</taxon>
        <taxon>Parastacidae</taxon>
        <taxon>Cherax</taxon>
    </lineage>
</organism>
<reference evidence="2 3" key="1">
    <citation type="journal article" date="2024" name="BMC Genomics">
        <title>Genome assembly of redclaw crayfish (Cherax quadricarinatus) provides insights into its immune adaptation and hypoxia tolerance.</title>
        <authorList>
            <person name="Liu Z."/>
            <person name="Zheng J."/>
            <person name="Li H."/>
            <person name="Fang K."/>
            <person name="Wang S."/>
            <person name="He J."/>
            <person name="Zhou D."/>
            <person name="Weng S."/>
            <person name="Chi M."/>
            <person name="Gu Z."/>
            <person name="He J."/>
            <person name="Li F."/>
            <person name="Wang M."/>
        </authorList>
    </citation>
    <scope>NUCLEOTIDE SEQUENCE [LARGE SCALE GENOMIC DNA]</scope>
    <source>
        <strain evidence="2">ZL_2023a</strain>
    </source>
</reference>
<evidence type="ECO:0000256" key="1">
    <source>
        <dbReference type="SAM" id="SignalP"/>
    </source>
</evidence>